<protein>
    <submittedName>
        <fullName evidence="2">DUF5302 domain-containing protein</fullName>
    </submittedName>
</protein>
<dbReference type="RefSeq" id="WP_056918074.1">
    <property type="nucleotide sequence ID" value="NZ_BAAARN010000001.1"/>
</dbReference>
<comment type="caution">
    <text evidence="2">The sequence shown here is derived from an EMBL/GenBank/DDBJ whole genome shotgun (WGS) entry which is preliminary data.</text>
</comment>
<gene>
    <name evidence="2" type="ORF">GCM10009867_07090</name>
</gene>
<evidence type="ECO:0000313" key="3">
    <source>
        <dbReference type="Proteomes" id="UP001501326"/>
    </source>
</evidence>
<dbReference type="Proteomes" id="UP001501326">
    <property type="component" value="Unassembled WGS sequence"/>
</dbReference>
<accession>A0ABP6GXU3</accession>
<dbReference type="InterPro" id="IPR035172">
    <property type="entry name" value="DUF5302"/>
</dbReference>
<organism evidence="2 3">
    <name type="scientific">Pedococcus aerophilus</name>
    <dbReference type="NCBI Taxonomy" id="436356"/>
    <lineage>
        <taxon>Bacteria</taxon>
        <taxon>Bacillati</taxon>
        <taxon>Actinomycetota</taxon>
        <taxon>Actinomycetes</taxon>
        <taxon>Micrococcales</taxon>
        <taxon>Intrasporangiaceae</taxon>
        <taxon>Pedococcus</taxon>
    </lineage>
</organism>
<sequence length="68" mass="7292">MAKSDGAKSQGSTGPSEEMKRKFREALDKKQSHAGRDVSDDSEHGKVDHAQGAATSATQQMFRRKSGG</sequence>
<feature type="compositionally biased region" description="Basic and acidic residues" evidence="1">
    <location>
        <begin position="17"/>
        <end position="49"/>
    </location>
</feature>
<reference evidence="3" key="1">
    <citation type="journal article" date="2019" name="Int. J. Syst. Evol. Microbiol.">
        <title>The Global Catalogue of Microorganisms (GCM) 10K type strain sequencing project: providing services to taxonomists for standard genome sequencing and annotation.</title>
        <authorList>
            <consortium name="The Broad Institute Genomics Platform"/>
            <consortium name="The Broad Institute Genome Sequencing Center for Infectious Disease"/>
            <person name="Wu L."/>
            <person name="Ma J."/>
        </authorList>
    </citation>
    <scope>NUCLEOTIDE SEQUENCE [LARGE SCALE GENOMIC DNA]</scope>
    <source>
        <strain evidence="3">JCM 16378</strain>
    </source>
</reference>
<dbReference type="Pfam" id="PF17227">
    <property type="entry name" value="DUF5302"/>
    <property type="match status" value="1"/>
</dbReference>
<dbReference type="EMBL" id="BAAARN010000001">
    <property type="protein sequence ID" value="GAA2732041.1"/>
    <property type="molecule type" value="Genomic_DNA"/>
</dbReference>
<keyword evidence="3" id="KW-1185">Reference proteome</keyword>
<feature type="region of interest" description="Disordered" evidence="1">
    <location>
        <begin position="1"/>
        <end position="68"/>
    </location>
</feature>
<proteinExistence type="predicted"/>
<evidence type="ECO:0000256" key="1">
    <source>
        <dbReference type="SAM" id="MobiDB-lite"/>
    </source>
</evidence>
<evidence type="ECO:0000313" key="2">
    <source>
        <dbReference type="EMBL" id="GAA2732041.1"/>
    </source>
</evidence>
<name>A0ABP6GXU3_9MICO</name>